<dbReference type="SUPFAM" id="SSF56349">
    <property type="entry name" value="DNA breaking-rejoining enzymes"/>
    <property type="match status" value="1"/>
</dbReference>
<dbReference type="Proteomes" id="UP000054558">
    <property type="component" value="Unassembled WGS sequence"/>
</dbReference>
<dbReference type="InterPro" id="IPR011010">
    <property type="entry name" value="DNA_brk_join_enz"/>
</dbReference>
<protein>
    <submittedName>
        <fullName evidence="4">Putative Phage_integrase</fullName>
    </submittedName>
</protein>
<dbReference type="AlphaFoldDB" id="A0A1Y1IG09"/>
<sequence>MDRSGDASARAGVGAAGSPGERGLWEADVEWGASDWGRWRSGVEGSWNRARGVGAVPAEQREAREVAAARERYEAAVREGGRVSRKAVSGGFEEEREKTFAEYRESLTSVGCPDVLEAVGMDVVAFIQGWWLPNHEKNFRTVVEGENKKVASASAVKAVIGHVAKSYSMLGVADAVNPAKSEAVRSYREGYRNELHERGVREKRAKIMSESKVTQLVEHLNREVRSRKGISRCCAAMDRAAVLYLWETWARGKECGTVEAGQVDVADSIVRPGWSKTIREEPSAEIRVRSGAEPNTFIWAAGLLTHEMSECSVAPGRGYLFRPLTRRKDGFLDESLSAGAMNRRVQRHMQRAGMHNGETLHSFRRSAVQHAAELEGYDVERLMSLGRWKSKSAFRIYVEEIAGAFARGSM</sequence>
<feature type="domain" description="Tyr recombinase" evidence="3">
    <location>
        <begin position="203"/>
        <end position="410"/>
    </location>
</feature>
<dbReference type="OrthoDB" id="546682at2759"/>
<dbReference type="GO" id="GO:0015074">
    <property type="term" value="P:DNA integration"/>
    <property type="evidence" value="ECO:0007669"/>
    <property type="project" value="InterPro"/>
</dbReference>
<reference evidence="4 5" key="1">
    <citation type="journal article" date="2014" name="Nat. Commun.">
        <title>Klebsormidium flaccidum genome reveals primary factors for plant terrestrial adaptation.</title>
        <authorList>
            <person name="Hori K."/>
            <person name="Maruyama F."/>
            <person name="Fujisawa T."/>
            <person name="Togashi T."/>
            <person name="Yamamoto N."/>
            <person name="Seo M."/>
            <person name="Sato S."/>
            <person name="Yamada T."/>
            <person name="Mori H."/>
            <person name="Tajima N."/>
            <person name="Moriyama T."/>
            <person name="Ikeuchi M."/>
            <person name="Watanabe M."/>
            <person name="Wada H."/>
            <person name="Kobayashi K."/>
            <person name="Saito M."/>
            <person name="Masuda T."/>
            <person name="Sasaki-Sekimoto Y."/>
            <person name="Mashiguchi K."/>
            <person name="Awai K."/>
            <person name="Shimojima M."/>
            <person name="Masuda S."/>
            <person name="Iwai M."/>
            <person name="Nobusawa T."/>
            <person name="Narise T."/>
            <person name="Kondo S."/>
            <person name="Saito H."/>
            <person name="Sato R."/>
            <person name="Murakawa M."/>
            <person name="Ihara Y."/>
            <person name="Oshima-Yamada Y."/>
            <person name="Ohtaka K."/>
            <person name="Satoh M."/>
            <person name="Sonobe K."/>
            <person name="Ishii M."/>
            <person name="Ohtani R."/>
            <person name="Kanamori-Sato M."/>
            <person name="Honoki R."/>
            <person name="Miyazaki D."/>
            <person name="Mochizuki H."/>
            <person name="Umetsu J."/>
            <person name="Higashi K."/>
            <person name="Shibata D."/>
            <person name="Kamiya Y."/>
            <person name="Sato N."/>
            <person name="Nakamura Y."/>
            <person name="Tabata S."/>
            <person name="Ida S."/>
            <person name="Kurokawa K."/>
            <person name="Ohta H."/>
        </authorList>
    </citation>
    <scope>NUCLEOTIDE SEQUENCE [LARGE SCALE GENOMIC DNA]</scope>
    <source>
        <strain evidence="4 5">NIES-2285</strain>
    </source>
</reference>
<organism evidence="4 5">
    <name type="scientific">Klebsormidium nitens</name>
    <name type="common">Green alga</name>
    <name type="synonym">Ulothrix nitens</name>
    <dbReference type="NCBI Taxonomy" id="105231"/>
    <lineage>
        <taxon>Eukaryota</taxon>
        <taxon>Viridiplantae</taxon>
        <taxon>Streptophyta</taxon>
        <taxon>Klebsormidiophyceae</taxon>
        <taxon>Klebsormidiales</taxon>
        <taxon>Klebsormidiaceae</taxon>
        <taxon>Klebsormidium</taxon>
    </lineage>
</organism>
<accession>A0A1Y1IG09</accession>
<dbReference type="GO" id="GO:0003677">
    <property type="term" value="F:DNA binding"/>
    <property type="evidence" value="ECO:0007669"/>
    <property type="project" value="InterPro"/>
</dbReference>
<dbReference type="InterPro" id="IPR013762">
    <property type="entry name" value="Integrase-like_cat_sf"/>
</dbReference>
<keyword evidence="1" id="KW-0233">DNA recombination</keyword>
<evidence type="ECO:0000313" key="4">
    <source>
        <dbReference type="EMBL" id="GAQ88041.1"/>
    </source>
</evidence>
<evidence type="ECO:0000259" key="3">
    <source>
        <dbReference type="PROSITE" id="PS51898"/>
    </source>
</evidence>
<dbReference type="Gene3D" id="1.10.443.10">
    <property type="entry name" value="Intergrase catalytic core"/>
    <property type="match status" value="1"/>
</dbReference>
<gene>
    <name evidence="4" type="ORF">KFL_003960020</name>
</gene>
<proteinExistence type="predicted"/>
<dbReference type="OMA" id="EKWYVEA"/>
<feature type="compositionally biased region" description="Low complexity" evidence="2">
    <location>
        <begin position="1"/>
        <end position="19"/>
    </location>
</feature>
<evidence type="ECO:0000256" key="1">
    <source>
        <dbReference type="ARBA" id="ARBA00023172"/>
    </source>
</evidence>
<dbReference type="Pfam" id="PF00589">
    <property type="entry name" value="Phage_integrase"/>
    <property type="match status" value="1"/>
</dbReference>
<feature type="region of interest" description="Disordered" evidence="2">
    <location>
        <begin position="1"/>
        <end position="22"/>
    </location>
</feature>
<evidence type="ECO:0000256" key="2">
    <source>
        <dbReference type="SAM" id="MobiDB-lite"/>
    </source>
</evidence>
<name>A0A1Y1IG09_KLENI</name>
<dbReference type="GO" id="GO:0006310">
    <property type="term" value="P:DNA recombination"/>
    <property type="evidence" value="ECO:0007669"/>
    <property type="project" value="UniProtKB-KW"/>
</dbReference>
<dbReference type="EMBL" id="DF237345">
    <property type="protein sequence ID" value="GAQ88041.1"/>
    <property type="molecule type" value="Genomic_DNA"/>
</dbReference>
<dbReference type="InterPro" id="IPR002104">
    <property type="entry name" value="Integrase_catalytic"/>
</dbReference>
<keyword evidence="5" id="KW-1185">Reference proteome</keyword>
<dbReference type="PROSITE" id="PS51898">
    <property type="entry name" value="TYR_RECOMBINASE"/>
    <property type="match status" value="1"/>
</dbReference>
<evidence type="ECO:0000313" key="5">
    <source>
        <dbReference type="Proteomes" id="UP000054558"/>
    </source>
</evidence>